<dbReference type="Proteomes" id="UP000516173">
    <property type="component" value="Chromosome"/>
</dbReference>
<organism evidence="1 2">
    <name type="scientific">Nocardia wallacei</name>
    <dbReference type="NCBI Taxonomy" id="480035"/>
    <lineage>
        <taxon>Bacteria</taxon>
        <taxon>Bacillati</taxon>
        <taxon>Actinomycetota</taxon>
        <taxon>Actinomycetes</taxon>
        <taxon>Mycobacteriales</taxon>
        <taxon>Nocardiaceae</taxon>
        <taxon>Nocardia</taxon>
    </lineage>
</organism>
<evidence type="ECO:0008006" key="3">
    <source>
        <dbReference type="Google" id="ProtNLM"/>
    </source>
</evidence>
<dbReference type="KEGG" id="nwl:NWFMUON74_20320"/>
<dbReference type="AlphaFoldDB" id="A0A7G1KGZ8"/>
<dbReference type="SUPFAM" id="SSF55961">
    <property type="entry name" value="Bet v1-like"/>
    <property type="match status" value="1"/>
</dbReference>
<dbReference type="EMBL" id="AP023396">
    <property type="protein sequence ID" value="BCK54260.1"/>
    <property type="molecule type" value="Genomic_DNA"/>
</dbReference>
<evidence type="ECO:0000313" key="2">
    <source>
        <dbReference type="Proteomes" id="UP000516173"/>
    </source>
</evidence>
<accession>A0A7G1KGZ8</accession>
<proteinExistence type="predicted"/>
<keyword evidence="2" id="KW-1185">Reference proteome</keyword>
<evidence type="ECO:0000313" key="1">
    <source>
        <dbReference type="EMBL" id="BCK54260.1"/>
    </source>
</evidence>
<protein>
    <recommendedName>
        <fullName evidence="3">SRPBCC family protein</fullName>
    </recommendedName>
</protein>
<gene>
    <name evidence="1" type="ORF">NWFMUON74_20320</name>
</gene>
<dbReference type="RefSeq" id="WP_187687546.1">
    <property type="nucleotide sequence ID" value="NZ_JARWPE010000451.1"/>
</dbReference>
<reference evidence="1 2" key="1">
    <citation type="submission" date="2020-08" db="EMBL/GenBank/DDBJ databases">
        <title>Genome Sequencing of Nocardia wallacei strain FMUON74 and assembly.</title>
        <authorList>
            <person name="Toyokawa M."/>
            <person name="Uesaka K."/>
        </authorList>
    </citation>
    <scope>NUCLEOTIDE SEQUENCE [LARGE SCALE GENOMIC DNA]</scope>
    <source>
        <strain evidence="1 2">FMUON74</strain>
    </source>
</reference>
<name>A0A7G1KGZ8_9NOCA</name>
<sequence>MAVLNIHTRRVPGTVAEAGALLDSLASEDDRLWPGRRWPPMRFDRPLGAGAAGGHGPVRYTVEEYQPGLRVRCRFTGPRGFDGFHEFTVRPAGDEAVELEHLLVLRLRGPARLTWPFGFRWLHDACLEDCFDRAELALTGSVRRPARWSLPVRALRALAPSADRPKTLVKARG</sequence>